<dbReference type="GO" id="GO:0004808">
    <property type="term" value="F:tRNA (5-methylaminomethyl-2-thiouridylate)(34)-methyltransferase activity"/>
    <property type="evidence" value="ECO:0007669"/>
    <property type="project" value="UniProtKB-EC"/>
</dbReference>
<dbReference type="RefSeq" id="WP_139063092.1">
    <property type="nucleotide sequence ID" value="NZ_FLOB01000002.1"/>
</dbReference>
<sequence length="332" mass="36760">MTKETPHSSPPYYDVAIVGAGLAGSLCAQQLSHMGWSVCVIEKSRGSGGRASSKRLDQSTSCELGTPFISISHKATRPLFTALVEQGVAAYWSDAQAYVGIPKMSAITRHWLAKSNLITNTRIHYLEQDSLVTTNIWRLCDEQHQTVAQAKCLIITAPASQTAALLSTTQDINELFTSAHKAAQTTQPQWAMWLDTEPSTMPSIITPKSSSLQRLVKDSNKPNRGQSRAERWVIQASPEWTQHHLEENKGVVATLLCQAFFHETQLIPKNTGAPHRWLLARTEATNHQQPFMWHTQKNIGLAGDWLCQGDAEGALISALSLCDHLNQMRITR</sequence>
<keyword evidence="1" id="KW-0808">Transferase</keyword>
<dbReference type="STRING" id="1792290.MSP8886_01158"/>
<reference evidence="1 2" key="1">
    <citation type="submission" date="2016-06" db="EMBL/GenBank/DDBJ databases">
        <authorList>
            <person name="Kjaerup R.B."/>
            <person name="Dalgaard T.S."/>
            <person name="Juul-Madsen H.R."/>
        </authorList>
    </citation>
    <scope>NUCLEOTIDE SEQUENCE [LARGE SCALE GENOMIC DNA]</scope>
    <source>
        <strain evidence="1 2">CECT 8886</strain>
    </source>
</reference>
<dbReference type="GO" id="GO:0032259">
    <property type="term" value="P:methylation"/>
    <property type="evidence" value="ECO:0007669"/>
    <property type="project" value="UniProtKB-KW"/>
</dbReference>
<dbReference type="Proteomes" id="UP000092544">
    <property type="component" value="Unassembled WGS sequence"/>
</dbReference>
<evidence type="ECO:0000313" key="2">
    <source>
        <dbReference type="Proteomes" id="UP000092544"/>
    </source>
</evidence>
<dbReference type="InterPro" id="IPR036188">
    <property type="entry name" value="FAD/NAD-bd_sf"/>
</dbReference>
<keyword evidence="2" id="KW-1185">Reference proteome</keyword>
<evidence type="ECO:0000313" key="1">
    <source>
        <dbReference type="EMBL" id="SBS28399.1"/>
    </source>
</evidence>
<proteinExistence type="predicted"/>
<dbReference type="Gene3D" id="3.90.660.10">
    <property type="match status" value="1"/>
</dbReference>
<protein>
    <submittedName>
        <fullName evidence="1">tRNA 5-methylaminomethyl-2-thiouridine biosynthesis bifunctional protein MnmC</fullName>
        <ecNumber evidence="1">2.1.1.61</ecNumber>
    </submittedName>
</protein>
<dbReference type="AlphaFoldDB" id="A0A1A8T8Z3"/>
<name>A0A1A8T8Z3_9GAMM</name>
<keyword evidence="1" id="KW-0489">Methyltransferase</keyword>
<gene>
    <name evidence="1" type="primary">mnmC_1</name>
    <name evidence="1" type="ORF">MSP8886_01158</name>
</gene>
<dbReference type="Gene3D" id="3.50.50.60">
    <property type="entry name" value="FAD/NAD(P)-binding domain"/>
    <property type="match status" value="1"/>
</dbReference>
<dbReference type="PANTHER" id="PTHR16128:SF5">
    <property type="entry name" value="FAD_NAD(P)-BINDING OXIDOREDUCTASE FAMILY PROTEIN"/>
    <property type="match status" value="1"/>
</dbReference>
<dbReference type="PANTHER" id="PTHR16128">
    <property type="entry name" value="FAD/NAD(P)-BINDING OXIDOREDUCTASE FAMILY PROTEIN"/>
    <property type="match status" value="1"/>
</dbReference>
<accession>A0A1A8T8Z3</accession>
<dbReference type="Pfam" id="PF13450">
    <property type="entry name" value="NAD_binding_8"/>
    <property type="match status" value="1"/>
</dbReference>
<dbReference type="SUPFAM" id="SSF51905">
    <property type="entry name" value="FAD/NAD(P)-binding domain"/>
    <property type="match status" value="1"/>
</dbReference>
<organism evidence="1 2">
    <name type="scientific">Marinomonas spartinae</name>
    <dbReference type="NCBI Taxonomy" id="1792290"/>
    <lineage>
        <taxon>Bacteria</taxon>
        <taxon>Pseudomonadati</taxon>
        <taxon>Pseudomonadota</taxon>
        <taxon>Gammaproteobacteria</taxon>
        <taxon>Oceanospirillales</taxon>
        <taxon>Oceanospirillaceae</taxon>
        <taxon>Marinomonas</taxon>
    </lineage>
</organism>
<dbReference type="EMBL" id="FLOB01000002">
    <property type="protein sequence ID" value="SBS28399.1"/>
    <property type="molecule type" value="Genomic_DNA"/>
</dbReference>
<dbReference type="OrthoDB" id="5792777at2"/>
<dbReference type="EC" id="2.1.1.61" evidence="1"/>